<evidence type="ECO:0000256" key="2">
    <source>
        <dbReference type="ARBA" id="ARBA00022630"/>
    </source>
</evidence>
<accession>A0AAD7E3B8</accession>
<sequence length="372" mass="39767">MDKQVKNVIIVGGGPGGGSQVAKFVAEKLPSAKVTLINAHPYAISRPTLPRMIVSDTNDLLDTALIPYDKLFTTPNASFVEGVVESIQADKSGHVLLKDGKQLPYDVLVLAPGSIWEGPLNIPDDSAAVKPFIAESRAKFAGAQSIVLVGGGAVGVEFAGEIKDIWPSKKVTIVHGADQLMNDTYPSNFRKGLEKGLRDRDIHLILDDFVDDLPSPGDTSVKTRRGNVISADLVITTRGPRPRTDFVGKSLGDDTLDERGQIKVKPTLQLLNHPNIFAIGDAINTVEQKQVMKAIAHSAIAAANVVAYLSGSAKLKEYKGSSEVIVVTNGKGGGRAYMGILWGITLGAWFARMIKSKTLLVPMTRGSMGYKS</sequence>
<keyword evidence="2" id="KW-0285">Flavoprotein</keyword>
<evidence type="ECO:0000256" key="1">
    <source>
        <dbReference type="ARBA" id="ARBA00006442"/>
    </source>
</evidence>
<dbReference type="InterPro" id="IPR023753">
    <property type="entry name" value="FAD/NAD-binding_dom"/>
</dbReference>
<dbReference type="PANTHER" id="PTHR43735">
    <property type="entry name" value="APOPTOSIS-INDUCING FACTOR 1"/>
    <property type="match status" value="1"/>
</dbReference>
<dbReference type="SUPFAM" id="SSF51905">
    <property type="entry name" value="FAD/NAD(P)-binding domain"/>
    <property type="match status" value="1"/>
</dbReference>
<dbReference type="GO" id="GO:0005737">
    <property type="term" value="C:cytoplasm"/>
    <property type="evidence" value="ECO:0007669"/>
    <property type="project" value="TreeGrafter"/>
</dbReference>
<dbReference type="Gene3D" id="3.50.50.100">
    <property type="match status" value="1"/>
</dbReference>
<keyword evidence="4" id="KW-0560">Oxidoreductase</keyword>
<dbReference type="PRINTS" id="PR00469">
    <property type="entry name" value="PNDRDTASEII"/>
</dbReference>
<organism evidence="6 7">
    <name type="scientific">Mycena pura</name>
    <dbReference type="NCBI Taxonomy" id="153505"/>
    <lineage>
        <taxon>Eukaryota</taxon>
        <taxon>Fungi</taxon>
        <taxon>Dikarya</taxon>
        <taxon>Basidiomycota</taxon>
        <taxon>Agaricomycotina</taxon>
        <taxon>Agaricomycetes</taxon>
        <taxon>Agaricomycetidae</taxon>
        <taxon>Agaricales</taxon>
        <taxon>Marasmiineae</taxon>
        <taxon>Mycenaceae</taxon>
        <taxon>Mycena</taxon>
    </lineage>
</organism>
<dbReference type="PRINTS" id="PR00368">
    <property type="entry name" value="FADPNR"/>
</dbReference>
<protein>
    <recommendedName>
        <fullName evidence="5">FAD/NAD(P)-binding domain-containing protein</fullName>
    </recommendedName>
</protein>
<evidence type="ECO:0000256" key="3">
    <source>
        <dbReference type="ARBA" id="ARBA00022827"/>
    </source>
</evidence>
<gene>
    <name evidence="6" type="ORF">GGX14DRAFT_638002</name>
</gene>
<evidence type="ECO:0000313" key="6">
    <source>
        <dbReference type="EMBL" id="KAJ7225274.1"/>
    </source>
</evidence>
<reference evidence="6" key="1">
    <citation type="submission" date="2023-03" db="EMBL/GenBank/DDBJ databases">
        <title>Massive genome expansion in bonnet fungi (Mycena s.s.) driven by repeated elements and novel gene families across ecological guilds.</title>
        <authorList>
            <consortium name="Lawrence Berkeley National Laboratory"/>
            <person name="Harder C.B."/>
            <person name="Miyauchi S."/>
            <person name="Viragh M."/>
            <person name="Kuo A."/>
            <person name="Thoen E."/>
            <person name="Andreopoulos B."/>
            <person name="Lu D."/>
            <person name="Skrede I."/>
            <person name="Drula E."/>
            <person name="Henrissat B."/>
            <person name="Morin E."/>
            <person name="Kohler A."/>
            <person name="Barry K."/>
            <person name="LaButti K."/>
            <person name="Morin E."/>
            <person name="Salamov A."/>
            <person name="Lipzen A."/>
            <person name="Mereny Z."/>
            <person name="Hegedus B."/>
            <person name="Baldrian P."/>
            <person name="Stursova M."/>
            <person name="Weitz H."/>
            <person name="Taylor A."/>
            <person name="Grigoriev I.V."/>
            <person name="Nagy L.G."/>
            <person name="Martin F."/>
            <person name="Kauserud H."/>
        </authorList>
    </citation>
    <scope>NUCLEOTIDE SEQUENCE</scope>
    <source>
        <strain evidence="6">9144</strain>
    </source>
</reference>
<evidence type="ECO:0000256" key="4">
    <source>
        <dbReference type="ARBA" id="ARBA00023002"/>
    </source>
</evidence>
<dbReference type="Pfam" id="PF07992">
    <property type="entry name" value="Pyr_redox_2"/>
    <property type="match status" value="1"/>
</dbReference>
<comment type="similarity">
    <text evidence="1">Belongs to the FAD-dependent oxidoreductase family.</text>
</comment>
<dbReference type="PANTHER" id="PTHR43735:SF3">
    <property type="entry name" value="FERROPTOSIS SUPPRESSOR PROTEIN 1"/>
    <property type="match status" value="1"/>
</dbReference>
<keyword evidence="3" id="KW-0274">FAD</keyword>
<dbReference type="GO" id="GO:0004174">
    <property type="term" value="F:electron-transferring-flavoprotein dehydrogenase activity"/>
    <property type="evidence" value="ECO:0007669"/>
    <property type="project" value="TreeGrafter"/>
</dbReference>
<dbReference type="InterPro" id="IPR036188">
    <property type="entry name" value="FAD/NAD-bd_sf"/>
</dbReference>
<comment type="caution">
    <text evidence="6">The sequence shown here is derived from an EMBL/GenBank/DDBJ whole genome shotgun (WGS) entry which is preliminary data.</text>
</comment>
<proteinExistence type="inferred from homology"/>
<feature type="domain" description="FAD/NAD(P)-binding" evidence="5">
    <location>
        <begin position="7"/>
        <end position="291"/>
    </location>
</feature>
<evidence type="ECO:0000313" key="7">
    <source>
        <dbReference type="Proteomes" id="UP001219525"/>
    </source>
</evidence>
<keyword evidence="7" id="KW-1185">Reference proteome</keyword>
<name>A0AAD7E3B8_9AGAR</name>
<dbReference type="Proteomes" id="UP001219525">
    <property type="component" value="Unassembled WGS sequence"/>
</dbReference>
<evidence type="ECO:0000259" key="5">
    <source>
        <dbReference type="Pfam" id="PF07992"/>
    </source>
</evidence>
<dbReference type="EMBL" id="JARJCW010000004">
    <property type="protein sequence ID" value="KAJ7225274.1"/>
    <property type="molecule type" value="Genomic_DNA"/>
</dbReference>
<dbReference type="GO" id="GO:0050660">
    <property type="term" value="F:flavin adenine dinucleotide binding"/>
    <property type="evidence" value="ECO:0007669"/>
    <property type="project" value="TreeGrafter"/>
</dbReference>
<dbReference type="AlphaFoldDB" id="A0AAD7E3B8"/>